<comment type="catalytic activity">
    <reaction evidence="4">
        <text>alpha-D-glucose 6-phosphate = beta-D-fructose 6-phosphate</text>
        <dbReference type="Rhea" id="RHEA:11816"/>
        <dbReference type="ChEBI" id="CHEBI:57634"/>
        <dbReference type="ChEBI" id="CHEBI:58225"/>
        <dbReference type="EC" id="5.3.1.9"/>
    </reaction>
</comment>
<gene>
    <name evidence="5" type="ORF">A2756_02405</name>
</gene>
<dbReference type="GO" id="GO:0005829">
    <property type="term" value="C:cytosol"/>
    <property type="evidence" value="ECO:0007669"/>
    <property type="project" value="TreeGrafter"/>
</dbReference>
<dbReference type="PRINTS" id="PR00662">
    <property type="entry name" value="G6PISOMERASE"/>
</dbReference>
<dbReference type="UniPathway" id="UPA00109">
    <property type="reaction ID" value="UER00181"/>
</dbReference>
<dbReference type="Proteomes" id="UP000177785">
    <property type="component" value="Unassembled WGS sequence"/>
</dbReference>
<keyword evidence="3 4" id="KW-0413">Isomerase</keyword>
<dbReference type="Gene3D" id="3.40.50.10490">
    <property type="entry name" value="Glucose-6-phosphate isomerase like protein, domain 1"/>
    <property type="match status" value="2"/>
</dbReference>
<name>A0A1G2G6A6_9BACT</name>
<sequence length="437" mass="48559">MEFSYTQSISEGDLRPYQEKLQTYRASILENLQAASSYRVPEHFLQLPEDVRVLEAVYALAKGKVSSQLKYIVVVGIGGSNLGAKAVYDTFYGYFDILEPDRHPKMLFLDTNDPEFLLRFEILMTRHVAVPEEVIVVVVSKSGATTETAANMEFVGAMLRARFSEAFKRMIVISDDGSKLWKFAQDKGIAFLEIPRVVGGRYSVFSPAGVFPLACVGLDVRALLRGAADMTIEGLQEDIRQNAPMRSAIYLAVEIEKGKTIHDLFVFHPEFESLGKWYRQLVGESLGKEKDTSGNTVHTGITPTVSVGSTDLHSVGQLYLGGPRDKVTTFIYTTHEDGSVSVPKDTVGTVELVPGIAGKPFAYIMQAIRQGVTVAYEKAGLPFREIALPQETPYELGQCMQFMMLETMYLARLLGVNAFDQPSVESYKEETRRILSL</sequence>
<evidence type="ECO:0000313" key="5">
    <source>
        <dbReference type="EMBL" id="OGZ45737.1"/>
    </source>
</evidence>
<dbReference type="GO" id="GO:0006096">
    <property type="term" value="P:glycolytic process"/>
    <property type="evidence" value="ECO:0007669"/>
    <property type="project" value="UniProtKB-UniPathway"/>
</dbReference>
<dbReference type="SUPFAM" id="SSF53697">
    <property type="entry name" value="SIS domain"/>
    <property type="match status" value="1"/>
</dbReference>
<keyword evidence="1 4" id="KW-0312">Gluconeogenesis</keyword>
<comment type="pathway">
    <text evidence="4">Carbohydrate degradation; glycolysis; D-glyceraldehyde 3-phosphate and glycerone phosphate from D-glucose: step 2/4.</text>
</comment>
<reference evidence="5 6" key="1">
    <citation type="journal article" date="2016" name="Nat. Commun.">
        <title>Thousands of microbial genomes shed light on interconnected biogeochemical processes in an aquifer system.</title>
        <authorList>
            <person name="Anantharaman K."/>
            <person name="Brown C.T."/>
            <person name="Hug L.A."/>
            <person name="Sharon I."/>
            <person name="Castelle C.J."/>
            <person name="Probst A.J."/>
            <person name="Thomas B.C."/>
            <person name="Singh A."/>
            <person name="Wilkins M.J."/>
            <person name="Karaoz U."/>
            <person name="Brodie E.L."/>
            <person name="Williams K.H."/>
            <person name="Hubbard S.S."/>
            <person name="Banfield J.F."/>
        </authorList>
    </citation>
    <scope>NUCLEOTIDE SEQUENCE [LARGE SCALE GENOMIC DNA]</scope>
</reference>
<comment type="similarity">
    <text evidence="4">Belongs to the GPI family.</text>
</comment>
<dbReference type="GO" id="GO:0004347">
    <property type="term" value="F:glucose-6-phosphate isomerase activity"/>
    <property type="evidence" value="ECO:0007669"/>
    <property type="project" value="UniProtKB-EC"/>
</dbReference>
<dbReference type="PROSITE" id="PS51463">
    <property type="entry name" value="P_GLUCOSE_ISOMERASE_3"/>
    <property type="match status" value="1"/>
</dbReference>
<keyword evidence="2 4" id="KW-0324">Glycolysis</keyword>
<evidence type="ECO:0000256" key="2">
    <source>
        <dbReference type="ARBA" id="ARBA00023152"/>
    </source>
</evidence>
<comment type="caution">
    <text evidence="5">The sequence shown here is derived from an EMBL/GenBank/DDBJ whole genome shotgun (WGS) entry which is preliminary data.</text>
</comment>
<dbReference type="EC" id="5.3.1.9" evidence="4"/>
<dbReference type="AlphaFoldDB" id="A0A1G2G6A6"/>
<evidence type="ECO:0000256" key="4">
    <source>
        <dbReference type="RuleBase" id="RU000612"/>
    </source>
</evidence>
<dbReference type="GO" id="GO:0048029">
    <property type="term" value="F:monosaccharide binding"/>
    <property type="evidence" value="ECO:0007669"/>
    <property type="project" value="TreeGrafter"/>
</dbReference>
<dbReference type="EMBL" id="MHNL01000005">
    <property type="protein sequence ID" value="OGZ45737.1"/>
    <property type="molecule type" value="Genomic_DNA"/>
</dbReference>
<protein>
    <recommendedName>
        <fullName evidence="4">Glucose-6-phosphate isomerase</fullName>
        <ecNumber evidence="4">5.3.1.9</ecNumber>
    </recommendedName>
</protein>
<dbReference type="InterPro" id="IPR046348">
    <property type="entry name" value="SIS_dom_sf"/>
</dbReference>
<proteinExistence type="inferred from homology"/>
<dbReference type="PANTHER" id="PTHR11469">
    <property type="entry name" value="GLUCOSE-6-PHOSPHATE ISOMERASE"/>
    <property type="match status" value="1"/>
</dbReference>
<dbReference type="STRING" id="1802115.A2756_02405"/>
<evidence type="ECO:0000313" key="6">
    <source>
        <dbReference type="Proteomes" id="UP000177785"/>
    </source>
</evidence>
<organism evidence="5 6">
    <name type="scientific">Candidatus Ryanbacteria bacterium RIFCSPHIGHO2_01_FULL_48_27</name>
    <dbReference type="NCBI Taxonomy" id="1802115"/>
    <lineage>
        <taxon>Bacteria</taxon>
        <taxon>Candidatus Ryaniibacteriota</taxon>
    </lineage>
</organism>
<evidence type="ECO:0000256" key="3">
    <source>
        <dbReference type="ARBA" id="ARBA00023235"/>
    </source>
</evidence>
<dbReference type="GO" id="GO:0051156">
    <property type="term" value="P:glucose 6-phosphate metabolic process"/>
    <property type="evidence" value="ECO:0007669"/>
    <property type="project" value="TreeGrafter"/>
</dbReference>
<accession>A0A1G2G6A6</accession>
<dbReference type="GO" id="GO:0006094">
    <property type="term" value="P:gluconeogenesis"/>
    <property type="evidence" value="ECO:0007669"/>
    <property type="project" value="UniProtKB-KW"/>
</dbReference>
<evidence type="ECO:0000256" key="1">
    <source>
        <dbReference type="ARBA" id="ARBA00022432"/>
    </source>
</evidence>
<dbReference type="InterPro" id="IPR001672">
    <property type="entry name" value="G6P_Isomerase"/>
</dbReference>
<dbReference type="Pfam" id="PF00342">
    <property type="entry name" value="PGI"/>
    <property type="match status" value="1"/>
</dbReference>
<dbReference type="PANTHER" id="PTHR11469:SF1">
    <property type="entry name" value="GLUCOSE-6-PHOSPHATE ISOMERASE"/>
    <property type="match status" value="1"/>
</dbReference>
<dbReference type="GO" id="GO:0097367">
    <property type="term" value="F:carbohydrate derivative binding"/>
    <property type="evidence" value="ECO:0007669"/>
    <property type="project" value="InterPro"/>
</dbReference>